<organism evidence="1 2">
    <name type="scientific">Citrus sinensis</name>
    <name type="common">Sweet orange</name>
    <name type="synonym">Citrus aurantium var. sinensis</name>
    <dbReference type="NCBI Taxonomy" id="2711"/>
    <lineage>
        <taxon>Eukaryota</taxon>
        <taxon>Viridiplantae</taxon>
        <taxon>Streptophyta</taxon>
        <taxon>Embryophyta</taxon>
        <taxon>Tracheophyta</taxon>
        <taxon>Spermatophyta</taxon>
        <taxon>Magnoliopsida</taxon>
        <taxon>eudicotyledons</taxon>
        <taxon>Gunneridae</taxon>
        <taxon>Pentapetalae</taxon>
        <taxon>rosids</taxon>
        <taxon>malvids</taxon>
        <taxon>Sapindales</taxon>
        <taxon>Rutaceae</taxon>
        <taxon>Aurantioideae</taxon>
        <taxon>Citrus</taxon>
    </lineage>
</organism>
<reference evidence="2" key="1">
    <citation type="journal article" date="2023" name="Hortic. Res.">
        <title>A chromosome-level phased genome enabling allele-level studies in sweet orange: a case study on citrus Huanglongbing tolerance.</title>
        <authorList>
            <person name="Wu B."/>
            <person name="Yu Q."/>
            <person name="Deng Z."/>
            <person name="Duan Y."/>
            <person name="Luo F."/>
            <person name="Gmitter F. Jr."/>
        </authorList>
    </citation>
    <scope>NUCLEOTIDE SEQUENCE [LARGE SCALE GENOMIC DNA]</scope>
    <source>
        <strain evidence="2">cv. Valencia</strain>
    </source>
</reference>
<accession>A0ACB8JEN1</accession>
<comment type="caution">
    <text evidence="1">The sequence shown here is derived from an EMBL/GenBank/DDBJ whole genome shotgun (WGS) entry which is preliminary data.</text>
</comment>
<keyword evidence="2" id="KW-1185">Reference proteome</keyword>
<proteinExistence type="predicted"/>
<evidence type="ECO:0000313" key="2">
    <source>
        <dbReference type="Proteomes" id="UP000829398"/>
    </source>
</evidence>
<gene>
    <name evidence="1" type="ORF">KPL71_021248</name>
</gene>
<keyword evidence="1" id="KW-0346">Stress response</keyword>
<name>A0ACB8JEN1_CITSI</name>
<dbReference type="EMBL" id="CM039176">
    <property type="protein sequence ID" value="KAH9715905.1"/>
    <property type="molecule type" value="Genomic_DNA"/>
</dbReference>
<evidence type="ECO:0000313" key="1">
    <source>
        <dbReference type="EMBL" id="KAH9715905.1"/>
    </source>
</evidence>
<protein>
    <submittedName>
        <fullName evidence="1">Heat shock 70 kDa protein 5</fullName>
    </submittedName>
</protein>
<sequence length="973" mass="110295">MEAEKSLTSFLNTSVNLDRFDGTNFTRWKGKLFFLLTVLKVAYVLDLKLEPFPEPREDDTEVVKAARKRREDDELMCRGHILNTLSGRDVEFIENKFQHDSNIELESIIDQPCVNTPITSTNNNKRKESMTSFKPRRSQREKKEKNLASDFISSQALLFLVEGDRNNVLNKVPLLLNIEKDPKTFSEAMSSRDASFWREAVNDEMDSIMSNQTWVLVDLPPGSKPISSKWVFRRKYNSDGSLQTFKARLVAKGFKQRNGIDYFDTYAPVARLTSIRVLFAIASLNNLYVHQMDVKTAFLNGDLNEEIYMEQHEGFVLPRNEKKVCKLVKSLYGLKQAPKQWHEKFDSVILSHGFKYNNADKCIYFKFTNDFGVIICLYVDDLLIFGTNMQGVDDTKKYLTSQFKMKDLGEVDNILSVKVKKHSGGYSLCQSHYIEKVLLKFNYLKFKEANTPYDSSIKLLENSGRVVAQLEYASAIGSLMYAMHCTRPDVAFAVCKMSRFTSNPSVEHWKAIGRILGYLKRTINLGLFYNDYPEALEGYSDASWWNPQARKAWRRGRRRAIAGLNVMRIINEPAAATIVYGLDKKASRTGEKNDFDNRLVNNFVAEFKRKHKIDISGNARALRRLRTAYERAKRTLSSTKQTTIEIDSLYEGIDFYATITRARFEVLNMDLFRKCMEHVEKCLRNSKIDKSQVHDVVLVSGSTRIPKVQQLLQDFFNGKELCKSINPDEVVAYGAAVQASILSGEGNEKVQDLLLLDVTPLSLGIETAGGVMTTLIPRNTTIPTKKEEIFSTYSDNQPGVLIQVYEGERARAKYNNLLGKFELMGIPPAPKGVPQINVCFDIDANEKYKAEDEEVKKKVEAKNSLENYAYSMRNTVRDEKFAGKLDPADKQKIEKAIDEAIEWLDGNQLAEVDELEDKLKELEGLCYPIIVKMYEGSASGDVPMGSSAEMPGGGHGKAETGGAGGGPKIEEVD</sequence>
<dbReference type="Proteomes" id="UP000829398">
    <property type="component" value="Chromosome 7"/>
</dbReference>